<dbReference type="HOGENOM" id="CLU_3121882_0_0_5"/>
<organism evidence="1 2">
    <name type="scientific">Rhizobium etli bv. mimosae str. IE4771</name>
    <dbReference type="NCBI Taxonomy" id="1432050"/>
    <lineage>
        <taxon>Bacteria</taxon>
        <taxon>Pseudomonadati</taxon>
        <taxon>Pseudomonadota</taxon>
        <taxon>Alphaproteobacteria</taxon>
        <taxon>Hyphomicrobiales</taxon>
        <taxon>Rhizobiaceae</taxon>
        <taxon>Rhizobium/Agrobacterium group</taxon>
        <taxon>Rhizobium</taxon>
    </lineage>
</organism>
<protein>
    <submittedName>
        <fullName evidence="1">Uncharacterized protein</fullName>
    </submittedName>
</protein>
<gene>
    <name evidence="1" type="ORF">IE4771_CH04029</name>
</gene>
<accession>A0A060IBP7</accession>
<evidence type="ECO:0000313" key="1">
    <source>
        <dbReference type="EMBL" id="AIC29091.1"/>
    </source>
</evidence>
<dbReference type="KEGG" id="rei:IE4771_CH04029"/>
<dbReference type="AlphaFoldDB" id="A0A060IBP7"/>
<evidence type="ECO:0000313" key="2">
    <source>
        <dbReference type="Proteomes" id="UP000027180"/>
    </source>
</evidence>
<dbReference type="EMBL" id="CP006986">
    <property type="protein sequence ID" value="AIC29091.1"/>
    <property type="molecule type" value="Genomic_DNA"/>
</dbReference>
<proteinExistence type="predicted"/>
<reference evidence="1 2" key="1">
    <citation type="submission" date="2013-12" db="EMBL/GenBank/DDBJ databases">
        <title>Complete genome sequence of Rhizobium etli bv. mimosae IE4771.</title>
        <authorList>
            <person name="Bustos P."/>
            <person name="Santamaria R.I."/>
            <person name="Lozano L."/>
            <person name="Ormeno-Orrillo E."/>
            <person name="Rogel M.A."/>
            <person name="Romero D."/>
            <person name="Cevallos M.A."/>
            <person name="Martinez-Romero E."/>
            <person name="Gonzalez V."/>
        </authorList>
    </citation>
    <scope>NUCLEOTIDE SEQUENCE [LARGE SCALE GENOMIC DNA]</scope>
    <source>
        <strain evidence="1 2">IE4771</strain>
    </source>
</reference>
<dbReference type="Proteomes" id="UP000027180">
    <property type="component" value="Chromosome"/>
</dbReference>
<name>A0A060IBP7_RHIET</name>
<sequence>MEALYAAMRGDIDQQSIKKPSEGFLWRMFFSSRKSPSLEVITPYTMPVGG</sequence>